<keyword evidence="3" id="KW-0813">Transport</keyword>
<dbReference type="GO" id="GO:0005886">
    <property type="term" value="C:plasma membrane"/>
    <property type="evidence" value="ECO:0007669"/>
    <property type="project" value="UniProtKB-SubCell"/>
</dbReference>
<dbReference type="InterPro" id="IPR006037">
    <property type="entry name" value="RCK_C"/>
</dbReference>
<feature type="transmembrane region" description="Helical" evidence="8">
    <location>
        <begin position="113"/>
        <end position="137"/>
    </location>
</feature>
<dbReference type="STRING" id="1630135.DAD186_03230"/>
<comment type="subcellular location">
    <subcellularLocation>
        <location evidence="1">Cell membrane</location>
        <topology evidence="1">Multi-pass membrane protein</topology>
    </subcellularLocation>
</comment>
<evidence type="ECO:0000256" key="4">
    <source>
        <dbReference type="ARBA" id="ARBA00022475"/>
    </source>
</evidence>
<evidence type="ECO:0000256" key="8">
    <source>
        <dbReference type="SAM" id="Phobius"/>
    </source>
</evidence>
<comment type="similarity">
    <text evidence="2">Belongs to the AAE transporter (TC 2.A.81) family.</text>
</comment>
<dbReference type="PANTHER" id="PTHR30445:SF3">
    <property type="entry name" value="TRANSPORT PROTEIN YIDE-RELATED"/>
    <property type="match status" value="1"/>
</dbReference>
<dbReference type="PROSITE" id="PS51202">
    <property type="entry name" value="RCK_C"/>
    <property type="match status" value="2"/>
</dbReference>
<feature type="transmembrane region" description="Helical" evidence="8">
    <location>
        <begin position="381"/>
        <end position="400"/>
    </location>
</feature>
<feature type="domain" description="RCK C-terminal" evidence="9">
    <location>
        <begin position="287"/>
        <end position="371"/>
    </location>
</feature>
<dbReference type="Gene3D" id="3.30.70.1450">
    <property type="entry name" value="Regulator of K+ conductance, C-terminal domain"/>
    <property type="match status" value="1"/>
</dbReference>
<dbReference type="Pfam" id="PF02080">
    <property type="entry name" value="TrkA_C"/>
    <property type="match status" value="1"/>
</dbReference>
<dbReference type="AlphaFoldDB" id="A0A1B0ZG31"/>
<evidence type="ECO:0000256" key="2">
    <source>
        <dbReference type="ARBA" id="ARBA00009854"/>
    </source>
</evidence>
<dbReference type="GO" id="GO:0008324">
    <property type="term" value="F:monoatomic cation transmembrane transporter activity"/>
    <property type="evidence" value="ECO:0007669"/>
    <property type="project" value="InterPro"/>
</dbReference>
<feature type="transmembrane region" description="Helical" evidence="8">
    <location>
        <begin position="30"/>
        <end position="52"/>
    </location>
</feature>
<dbReference type="Proteomes" id="UP000092596">
    <property type="component" value="Chromosome"/>
</dbReference>
<evidence type="ECO:0000259" key="9">
    <source>
        <dbReference type="PROSITE" id="PS51202"/>
    </source>
</evidence>
<dbReference type="KEGG" id="dva:DAD186_03230"/>
<evidence type="ECO:0000256" key="6">
    <source>
        <dbReference type="ARBA" id="ARBA00022989"/>
    </source>
</evidence>
<evidence type="ECO:0000313" key="11">
    <source>
        <dbReference type="Proteomes" id="UP000092596"/>
    </source>
</evidence>
<feature type="transmembrane region" description="Helical" evidence="8">
    <location>
        <begin position="406"/>
        <end position="425"/>
    </location>
</feature>
<feature type="transmembrane region" description="Helical" evidence="8">
    <location>
        <begin position="173"/>
        <end position="191"/>
    </location>
</feature>
<evidence type="ECO:0000313" key="10">
    <source>
        <dbReference type="EMBL" id="ANP26882.1"/>
    </source>
</evidence>
<keyword evidence="4" id="KW-1003">Cell membrane</keyword>
<protein>
    <submittedName>
        <fullName evidence="10">AspT/YidE/YbjL antiporter duplication domain-containing protein</fullName>
    </submittedName>
</protein>
<feature type="transmembrane region" description="Helical" evidence="8">
    <location>
        <begin position="532"/>
        <end position="553"/>
    </location>
</feature>
<proteinExistence type="inferred from homology"/>
<accession>A0A1B0ZG31</accession>
<gene>
    <name evidence="10" type="ORF">DAD186_03230</name>
</gene>
<dbReference type="Pfam" id="PF06826">
    <property type="entry name" value="Asp-Al_Ex"/>
    <property type="match status" value="2"/>
</dbReference>
<dbReference type="InterPro" id="IPR006512">
    <property type="entry name" value="YidE_YbjL"/>
</dbReference>
<reference evidence="10 11" key="1">
    <citation type="submission" date="2015-06" db="EMBL/GenBank/DDBJ databases">
        <title>Investigation of pathophysiology for high-risk pregnancy and development of treatment modality based on it.</title>
        <authorList>
            <person name="Kim B.-C."/>
            <person name="Lim S."/>
        </authorList>
    </citation>
    <scope>NUCLEOTIDE SEQUENCE [LARGE SCALE GENOMIC DNA]</scope>
    <source>
        <strain evidence="10 11">AD1-86</strain>
    </source>
</reference>
<dbReference type="InterPro" id="IPR036721">
    <property type="entry name" value="RCK_C_sf"/>
</dbReference>
<sequence>MVVYTLRVGEKGKSGRTRPAVPIVGNMIDLLVSSPLLTLVVTMALGTLVGAIPFGPLRFGPAGALFVGLAIGALDPRLGSGLDLVESLGLALFVYTIGIASGASFFRQMRAQGSLLVGGILLLGVQAALSLLTGYLFGFGSPMAAGMFAGSGAATPALSSANQIVPGDTNPSVGFAIAYPLAVILGMLLIPKIARSKMSGKNDPSSVSATDLLDITVEVENTMKISKIPGIASVPGKAGGDLRVSYLQRGEEIRVAHPSETLHEGDRVLMVGVPDAVHKAAALLGRESETHLANDRTKVNFRRFVVSNPQLAGRTVADLHIPTRFESIITRVRRGDTDMLAHAEMTLQLGDRVRVVMPQDRRKELTEFFGDSEMRITEVDFLSLGLGVAIGIIVGFLSLSVGGASLALGSAAGPLVVGLVLGYMGRTGPIVWTLPTSANLTIRQFGLFMFLTTVGLKSGQAFAGTAFSVTGLLVGIATLLTLGIALLGLWGVGAALGLSAARTAGAIAGFVGQPVLLNHVKTFVDDERTDPGYSAMFAAGMIAKILFAQAIVLL</sequence>
<evidence type="ECO:0000256" key="5">
    <source>
        <dbReference type="ARBA" id="ARBA00022692"/>
    </source>
</evidence>
<dbReference type="SUPFAM" id="SSF116726">
    <property type="entry name" value="TrkA C-terminal domain-like"/>
    <property type="match status" value="2"/>
</dbReference>
<organism evidence="10 11">
    <name type="scientific">Dermabacter vaginalis</name>
    <dbReference type="NCBI Taxonomy" id="1630135"/>
    <lineage>
        <taxon>Bacteria</taxon>
        <taxon>Bacillati</taxon>
        <taxon>Actinomycetota</taxon>
        <taxon>Actinomycetes</taxon>
        <taxon>Micrococcales</taxon>
        <taxon>Dermabacteraceae</taxon>
        <taxon>Dermabacter</taxon>
    </lineage>
</organism>
<name>A0A1B0ZG31_9MICO</name>
<feature type="transmembrane region" description="Helical" evidence="8">
    <location>
        <begin position="437"/>
        <end position="456"/>
    </location>
</feature>
<dbReference type="NCBIfam" id="TIGR01625">
    <property type="entry name" value="YidE_YbjL_dupl"/>
    <property type="match status" value="2"/>
</dbReference>
<keyword evidence="5 8" id="KW-0812">Transmembrane</keyword>
<dbReference type="InterPro" id="IPR050144">
    <property type="entry name" value="AAE_transporter"/>
</dbReference>
<dbReference type="PANTHER" id="PTHR30445">
    <property type="entry name" value="K(+)_H(+) ANTIPORTER SUBUNIT KHTT"/>
    <property type="match status" value="1"/>
</dbReference>
<dbReference type="PATRIC" id="fig|1630135.4.peg.326"/>
<dbReference type="EMBL" id="CP012117">
    <property type="protein sequence ID" value="ANP26882.1"/>
    <property type="molecule type" value="Genomic_DNA"/>
</dbReference>
<evidence type="ECO:0000256" key="3">
    <source>
        <dbReference type="ARBA" id="ARBA00022448"/>
    </source>
</evidence>
<feature type="domain" description="RCK C-terminal" evidence="9">
    <location>
        <begin position="207"/>
        <end position="286"/>
    </location>
</feature>
<feature type="transmembrane region" description="Helical" evidence="8">
    <location>
        <begin position="88"/>
        <end position="106"/>
    </location>
</feature>
<dbReference type="GO" id="GO:0006813">
    <property type="term" value="P:potassium ion transport"/>
    <property type="evidence" value="ECO:0007669"/>
    <property type="project" value="InterPro"/>
</dbReference>
<evidence type="ECO:0000256" key="7">
    <source>
        <dbReference type="ARBA" id="ARBA00023136"/>
    </source>
</evidence>
<evidence type="ECO:0000256" key="1">
    <source>
        <dbReference type="ARBA" id="ARBA00004651"/>
    </source>
</evidence>
<keyword evidence="7 8" id="KW-0472">Membrane</keyword>
<keyword evidence="6 8" id="KW-1133">Transmembrane helix</keyword>